<evidence type="ECO:0000313" key="2">
    <source>
        <dbReference type="EMBL" id="MPC72770.1"/>
    </source>
</evidence>
<dbReference type="Proteomes" id="UP000324222">
    <property type="component" value="Unassembled WGS sequence"/>
</dbReference>
<dbReference type="AlphaFoldDB" id="A0A5B7HJX1"/>
<sequence length="141" mass="14928">MEVRWSHGKADAKLAILILSFARMKCRLYVTVCKVTMRQAAAAREVKRKLKVKMTMMETENRGEKVMLTGGQEGIGRKGGDGGRGGKGGILGTGEVGGSGGEERKEVVMKEEIGGRIGEAQLTCVNADAAGTGEGEEATQQ</sequence>
<feature type="compositionally biased region" description="Gly residues" evidence="1">
    <location>
        <begin position="82"/>
        <end position="100"/>
    </location>
</feature>
<evidence type="ECO:0000313" key="3">
    <source>
        <dbReference type="Proteomes" id="UP000324222"/>
    </source>
</evidence>
<reference evidence="2 3" key="1">
    <citation type="submission" date="2019-05" db="EMBL/GenBank/DDBJ databases">
        <title>Another draft genome of Portunus trituberculatus and its Hox gene families provides insights of decapod evolution.</title>
        <authorList>
            <person name="Jeong J.-H."/>
            <person name="Song I."/>
            <person name="Kim S."/>
            <person name="Choi T."/>
            <person name="Kim D."/>
            <person name="Ryu S."/>
            <person name="Kim W."/>
        </authorList>
    </citation>
    <scope>NUCLEOTIDE SEQUENCE [LARGE SCALE GENOMIC DNA]</scope>
    <source>
        <tissue evidence="2">Muscle</tissue>
    </source>
</reference>
<gene>
    <name evidence="2" type="ORF">E2C01_067083</name>
</gene>
<name>A0A5B7HJX1_PORTR</name>
<dbReference type="EMBL" id="VSRR010035377">
    <property type="protein sequence ID" value="MPC72770.1"/>
    <property type="molecule type" value="Genomic_DNA"/>
</dbReference>
<comment type="caution">
    <text evidence="2">The sequence shown here is derived from an EMBL/GenBank/DDBJ whole genome shotgun (WGS) entry which is preliminary data.</text>
</comment>
<protein>
    <submittedName>
        <fullName evidence="2">Uncharacterized protein</fullName>
    </submittedName>
</protein>
<evidence type="ECO:0000256" key="1">
    <source>
        <dbReference type="SAM" id="MobiDB-lite"/>
    </source>
</evidence>
<accession>A0A5B7HJX1</accession>
<feature type="region of interest" description="Disordered" evidence="1">
    <location>
        <begin position="61"/>
        <end position="104"/>
    </location>
</feature>
<keyword evidence="3" id="KW-1185">Reference proteome</keyword>
<organism evidence="2 3">
    <name type="scientific">Portunus trituberculatus</name>
    <name type="common">Swimming crab</name>
    <name type="synonym">Neptunus trituberculatus</name>
    <dbReference type="NCBI Taxonomy" id="210409"/>
    <lineage>
        <taxon>Eukaryota</taxon>
        <taxon>Metazoa</taxon>
        <taxon>Ecdysozoa</taxon>
        <taxon>Arthropoda</taxon>
        <taxon>Crustacea</taxon>
        <taxon>Multicrustacea</taxon>
        <taxon>Malacostraca</taxon>
        <taxon>Eumalacostraca</taxon>
        <taxon>Eucarida</taxon>
        <taxon>Decapoda</taxon>
        <taxon>Pleocyemata</taxon>
        <taxon>Brachyura</taxon>
        <taxon>Eubrachyura</taxon>
        <taxon>Portunoidea</taxon>
        <taxon>Portunidae</taxon>
        <taxon>Portuninae</taxon>
        <taxon>Portunus</taxon>
    </lineage>
</organism>
<proteinExistence type="predicted"/>